<dbReference type="Gene3D" id="3.40.50.1000">
    <property type="entry name" value="HAD superfamily/HAD-like"/>
    <property type="match status" value="1"/>
</dbReference>
<dbReference type="PANTHER" id="PTHR10000:SF8">
    <property type="entry name" value="HAD SUPERFAMILY HYDROLASE-LIKE, TYPE 3"/>
    <property type="match status" value="1"/>
</dbReference>
<dbReference type="GO" id="GO:0000287">
    <property type="term" value="F:magnesium ion binding"/>
    <property type="evidence" value="ECO:0007669"/>
    <property type="project" value="TreeGrafter"/>
</dbReference>
<dbReference type="GO" id="GO:0005829">
    <property type="term" value="C:cytosol"/>
    <property type="evidence" value="ECO:0007669"/>
    <property type="project" value="TreeGrafter"/>
</dbReference>
<dbReference type="PANTHER" id="PTHR10000">
    <property type="entry name" value="PHOSPHOSERINE PHOSPHATASE"/>
    <property type="match status" value="1"/>
</dbReference>
<evidence type="ECO:0000313" key="1">
    <source>
        <dbReference type="EMBL" id="MUN55488.1"/>
    </source>
</evidence>
<dbReference type="AlphaFoldDB" id="A0A7K1LJW6"/>
<dbReference type="OrthoDB" id="3180855at2"/>
<dbReference type="Pfam" id="PF08282">
    <property type="entry name" value="Hydrolase_3"/>
    <property type="match status" value="1"/>
</dbReference>
<reference evidence="1 2" key="1">
    <citation type="submission" date="2019-12" db="EMBL/GenBank/DDBJ databases">
        <authorList>
            <person name="Li J."/>
            <person name="Shi Y."/>
            <person name="Xu G."/>
            <person name="Xiao D."/>
            <person name="Ran X."/>
        </authorList>
    </citation>
    <scope>NUCLEOTIDE SEQUENCE [LARGE SCALE GENOMIC DNA]</scope>
    <source>
        <strain evidence="1 2">JCM 15915</strain>
    </source>
</reference>
<dbReference type="Gene3D" id="3.30.1240.10">
    <property type="match status" value="1"/>
</dbReference>
<protein>
    <submittedName>
        <fullName evidence="1">Cof-type HAD-IIB family hydrolase</fullName>
    </submittedName>
</protein>
<comment type="caution">
    <text evidence="1">The sequence shown here is derived from an EMBL/GenBank/DDBJ whole genome shotgun (WGS) entry which is preliminary data.</text>
</comment>
<dbReference type="GO" id="GO:0016791">
    <property type="term" value="F:phosphatase activity"/>
    <property type="evidence" value="ECO:0007669"/>
    <property type="project" value="TreeGrafter"/>
</dbReference>
<dbReference type="NCBIfam" id="TIGR01484">
    <property type="entry name" value="HAD-SF-IIB"/>
    <property type="match status" value="1"/>
</dbReference>
<gene>
    <name evidence="1" type="ORF">GMA10_09745</name>
</gene>
<sequence>MELMTQETVRPPVQERWHKEAGVKYLVALDVDGTLVDHDGHMTEDVKHAVRAVAKEGHHVVVSTGRSKGATLPIVELAGMGTGYAVSSNGGVTLEIDPRYPSGYEIVDAVTFKPAKALAALGEKLPDAKFALEAADGSFFSTAHFQDRSFGMEAQTVSLEDLLDMEAVRVVVFSTETDIDSFARIIDEVGLHGVTYSVGWTPWLDIAAHGVSKASALEQIRKRLGVDPAHTIAMGDGRNDIEMLEWAARGIAMGQAPDEVVQAASEVTTSVYDDGAAHVLRTLVD</sequence>
<dbReference type="InterPro" id="IPR036412">
    <property type="entry name" value="HAD-like_sf"/>
</dbReference>
<keyword evidence="2" id="KW-1185">Reference proteome</keyword>
<evidence type="ECO:0000313" key="2">
    <source>
        <dbReference type="Proteomes" id="UP000462152"/>
    </source>
</evidence>
<dbReference type="SUPFAM" id="SSF56784">
    <property type="entry name" value="HAD-like"/>
    <property type="match status" value="1"/>
</dbReference>
<dbReference type="SFLD" id="SFLDS00003">
    <property type="entry name" value="Haloacid_Dehalogenase"/>
    <property type="match status" value="1"/>
</dbReference>
<dbReference type="InterPro" id="IPR023214">
    <property type="entry name" value="HAD_sf"/>
</dbReference>
<keyword evidence="1" id="KW-0378">Hydrolase</keyword>
<dbReference type="SFLD" id="SFLDG01140">
    <property type="entry name" value="C2.B:_Phosphomannomutase_and_P"/>
    <property type="match status" value="1"/>
</dbReference>
<proteinExistence type="predicted"/>
<dbReference type="NCBIfam" id="TIGR00099">
    <property type="entry name" value="Cof-subfamily"/>
    <property type="match status" value="1"/>
</dbReference>
<dbReference type="EMBL" id="WOGT01000006">
    <property type="protein sequence ID" value="MUN55488.1"/>
    <property type="molecule type" value="Genomic_DNA"/>
</dbReference>
<accession>A0A7K1LJW6</accession>
<dbReference type="Proteomes" id="UP000462152">
    <property type="component" value="Unassembled WGS sequence"/>
</dbReference>
<name>A0A7K1LJW6_9MICC</name>
<dbReference type="PROSITE" id="PS01229">
    <property type="entry name" value="COF_2"/>
    <property type="match status" value="1"/>
</dbReference>
<dbReference type="InterPro" id="IPR006379">
    <property type="entry name" value="HAD-SF_hydro_IIB"/>
</dbReference>
<organism evidence="1 2">
    <name type="scientific">Rothia koreensis</name>
    <dbReference type="NCBI Taxonomy" id="592378"/>
    <lineage>
        <taxon>Bacteria</taxon>
        <taxon>Bacillati</taxon>
        <taxon>Actinomycetota</taxon>
        <taxon>Actinomycetes</taxon>
        <taxon>Micrococcales</taxon>
        <taxon>Micrococcaceae</taxon>
        <taxon>Rothia</taxon>
    </lineage>
</organism>
<dbReference type="InterPro" id="IPR000150">
    <property type="entry name" value="Cof"/>
</dbReference>